<evidence type="ECO:0000313" key="1">
    <source>
        <dbReference type="EMBL" id="TNN68198.1"/>
    </source>
</evidence>
<name>A0A4Z2HR28_9TELE</name>
<reference evidence="1 2" key="1">
    <citation type="submission" date="2019-03" db="EMBL/GenBank/DDBJ databases">
        <title>First draft genome of Liparis tanakae, snailfish: a comprehensive survey of snailfish specific genes.</title>
        <authorList>
            <person name="Kim W."/>
            <person name="Song I."/>
            <person name="Jeong J.-H."/>
            <person name="Kim D."/>
            <person name="Kim S."/>
            <person name="Ryu S."/>
            <person name="Song J.Y."/>
            <person name="Lee S.K."/>
        </authorList>
    </citation>
    <scope>NUCLEOTIDE SEQUENCE [LARGE SCALE GENOMIC DNA]</scope>
    <source>
        <tissue evidence="1">Muscle</tissue>
    </source>
</reference>
<sequence length="71" mass="8191">MKREEMFNSLREEGINRTGFTAKDELEVTVRGRLKSIKWKCGAGTPKGVRWGGDGTQDRWCLTPSMLRECW</sequence>
<dbReference type="Proteomes" id="UP000314294">
    <property type="component" value="Unassembled WGS sequence"/>
</dbReference>
<protein>
    <submittedName>
        <fullName evidence="1">Uncharacterized protein</fullName>
    </submittedName>
</protein>
<comment type="caution">
    <text evidence="1">The sequence shown here is derived from an EMBL/GenBank/DDBJ whole genome shotgun (WGS) entry which is preliminary data.</text>
</comment>
<gene>
    <name evidence="1" type="ORF">EYF80_021520</name>
</gene>
<keyword evidence="2" id="KW-1185">Reference proteome</keyword>
<dbReference type="EMBL" id="SRLO01000193">
    <property type="protein sequence ID" value="TNN68198.1"/>
    <property type="molecule type" value="Genomic_DNA"/>
</dbReference>
<organism evidence="1 2">
    <name type="scientific">Liparis tanakae</name>
    <name type="common">Tanaka's snailfish</name>
    <dbReference type="NCBI Taxonomy" id="230148"/>
    <lineage>
        <taxon>Eukaryota</taxon>
        <taxon>Metazoa</taxon>
        <taxon>Chordata</taxon>
        <taxon>Craniata</taxon>
        <taxon>Vertebrata</taxon>
        <taxon>Euteleostomi</taxon>
        <taxon>Actinopterygii</taxon>
        <taxon>Neopterygii</taxon>
        <taxon>Teleostei</taxon>
        <taxon>Neoteleostei</taxon>
        <taxon>Acanthomorphata</taxon>
        <taxon>Eupercaria</taxon>
        <taxon>Perciformes</taxon>
        <taxon>Cottioidei</taxon>
        <taxon>Cottales</taxon>
        <taxon>Liparidae</taxon>
        <taxon>Liparis</taxon>
    </lineage>
</organism>
<evidence type="ECO:0000313" key="2">
    <source>
        <dbReference type="Proteomes" id="UP000314294"/>
    </source>
</evidence>
<proteinExistence type="predicted"/>
<accession>A0A4Z2HR28</accession>
<dbReference type="AlphaFoldDB" id="A0A4Z2HR28"/>